<feature type="coiled-coil region" evidence="10">
    <location>
        <begin position="86"/>
        <end position="117"/>
    </location>
</feature>
<keyword evidence="5" id="KW-0282">Flagellum</keyword>
<evidence type="ECO:0000259" key="13">
    <source>
        <dbReference type="Pfam" id="PF24671"/>
    </source>
</evidence>
<name>A0AAN9Z1V3_9ORTH</name>
<evidence type="ECO:0008006" key="16">
    <source>
        <dbReference type="Google" id="ProtNLM"/>
    </source>
</evidence>
<keyword evidence="8" id="KW-0206">Cytoskeleton</keyword>
<dbReference type="Pfam" id="PF24667">
    <property type="entry name" value="MORN_DRC7"/>
    <property type="match status" value="1"/>
</dbReference>
<evidence type="ECO:0000256" key="5">
    <source>
        <dbReference type="ARBA" id="ARBA00022846"/>
    </source>
</evidence>
<dbReference type="PANTHER" id="PTHR35249">
    <property type="entry name" value="DYNEIN REGULATORY COMPLEX SUBUNIT 7"/>
    <property type="match status" value="1"/>
</dbReference>
<evidence type="ECO:0000256" key="3">
    <source>
        <dbReference type="ARBA" id="ARBA00010738"/>
    </source>
</evidence>
<evidence type="ECO:0000256" key="10">
    <source>
        <dbReference type="SAM" id="Coils"/>
    </source>
</evidence>
<dbReference type="EMBL" id="JAZDUA010000310">
    <property type="protein sequence ID" value="KAK7794906.1"/>
    <property type="molecule type" value="Genomic_DNA"/>
</dbReference>
<organism evidence="14 15">
    <name type="scientific">Gryllus longicercus</name>
    <dbReference type="NCBI Taxonomy" id="2509291"/>
    <lineage>
        <taxon>Eukaryota</taxon>
        <taxon>Metazoa</taxon>
        <taxon>Ecdysozoa</taxon>
        <taxon>Arthropoda</taxon>
        <taxon>Hexapoda</taxon>
        <taxon>Insecta</taxon>
        <taxon>Pterygota</taxon>
        <taxon>Neoptera</taxon>
        <taxon>Polyneoptera</taxon>
        <taxon>Orthoptera</taxon>
        <taxon>Ensifera</taxon>
        <taxon>Gryllidea</taxon>
        <taxon>Grylloidea</taxon>
        <taxon>Gryllidae</taxon>
        <taxon>Gryllinae</taxon>
        <taxon>Gryllus</taxon>
    </lineage>
</organism>
<evidence type="ECO:0000256" key="4">
    <source>
        <dbReference type="ARBA" id="ARBA00022490"/>
    </source>
</evidence>
<evidence type="ECO:0000313" key="14">
    <source>
        <dbReference type="EMBL" id="KAK7794906.1"/>
    </source>
</evidence>
<dbReference type="InterPro" id="IPR033551">
    <property type="entry name" value="DRC7/lobo"/>
</dbReference>
<keyword evidence="7" id="KW-0969">Cilium</keyword>
<sequence length="710" mass="83896">MSPTSVLQRQQGNCFECSTVLCSFLTGIGYDAYVVSGYATKALCRADQSNIDNPELKKYKPVIVPPPPPAPRKYEMKLTKEFDSQYLKAMQERADLEAKLKEEEKEAEDNMKQILTERVAELPTDELFGVRVHSWVLIRPGTLGIEEAFFIDPPTGRSFSPVDANFLGLESLWNNTNYWVNMQDCSEGCRNLKFDLKDPTCWNWLLMAEPWYMRSQADEDREREEEEEDEEKADPERKELAKYLIEKHLDMPASWVARLEIPEAVYRRRYPGGHKEVVYYKSKVDYYAPYVKNDGLTMYIVSFSDKNYKVKEMVYETYQNRSDLLTDVIKNFETNLVTEKYSRGREEGLKEHQYYMGHTAVEDKRKLNFFYEARADGLSELIMDPLFLTLHYIDRIDFLYYRHAIFEPRLEGEISEDKRNVLSLIEKFHKNPDKNNEEDIAERTYIPPENRIFLKFHYGDTKVIASTREFIKPPPEKLGDKLQFENEMTVGFNVDPTYPNLKSYELFELLKEQLLAEEQAFFELRALEDELSLLLKLRIAEIEVPKLAVSIYDTERNKEAKGEMLDKDQKIKEQIVKEHEAEVDYLAPYLAFLGLTHTKSLSLKDATTVRDMCLNDHKNIFVNRANNMQEAFERTCNTLRMKHYWYEQQRDNLTKEEEEEYFEQCNQLRFYLHTLEIRLKRHRDLVPQKYAALEAWLEKDPRLACLYKKK</sequence>
<dbReference type="InterPro" id="IPR056291">
    <property type="entry name" value="MORN_DRC7"/>
</dbReference>
<dbReference type="AlphaFoldDB" id="A0AAN9Z1V3"/>
<feature type="domain" description="Dynein regulatory complex subunit 7 MORN" evidence="12">
    <location>
        <begin position="271"/>
        <end position="550"/>
    </location>
</feature>
<evidence type="ECO:0000256" key="2">
    <source>
        <dbReference type="ARBA" id="ARBA00004430"/>
    </source>
</evidence>
<protein>
    <recommendedName>
        <fullName evidence="16">Dynein regulatory complex subunit 7</fullName>
    </recommendedName>
</protein>
<dbReference type="GO" id="GO:0031514">
    <property type="term" value="C:motile cilium"/>
    <property type="evidence" value="ECO:0007669"/>
    <property type="project" value="UniProtKB-SubCell"/>
</dbReference>
<evidence type="ECO:0000256" key="8">
    <source>
        <dbReference type="ARBA" id="ARBA00023212"/>
    </source>
</evidence>
<keyword evidence="6 10" id="KW-0175">Coiled coil</keyword>
<evidence type="ECO:0000256" key="1">
    <source>
        <dbReference type="ARBA" id="ARBA00004230"/>
    </source>
</evidence>
<evidence type="ECO:0000256" key="7">
    <source>
        <dbReference type="ARBA" id="ARBA00023069"/>
    </source>
</evidence>
<dbReference type="Pfam" id="PF24671">
    <property type="entry name" value="DRC7_C"/>
    <property type="match status" value="1"/>
</dbReference>
<reference evidence="14 15" key="1">
    <citation type="submission" date="2024-03" db="EMBL/GenBank/DDBJ databases">
        <title>The genome assembly and annotation of the cricket Gryllus longicercus Weissman &amp; Gray.</title>
        <authorList>
            <person name="Szrajer S."/>
            <person name="Gray D."/>
            <person name="Ylla G."/>
        </authorList>
    </citation>
    <scope>NUCLEOTIDE SEQUENCE [LARGE SCALE GENOMIC DNA]</scope>
    <source>
        <strain evidence="14">DAG 2021-001</strain>
        <tissue evidence="14">Whole body minus gut</tissue>
    </source>
</reference>
<evidence type="ECO:0000259" key="12">
    <source>
        <dbReference type="Pfam" id="PF24667"/>
    </source>
</evidence>
<keyword evidence="9" id="KW-0966">Cell projection</keyword>
<comment type="subcellular location">
    <subcellularLocation>
        <location evidence="1">Cell projection</location>
        <location evidence="1">Cilium</location>
        <location evidence="1">Flagellum</location>
    </subcellularLocation>
    <subcellularLocation>
        <location evidence="2">Cytoplasm</location>
        <location evidence="2">Cytoskeleton</location>
        <location evidence="2">Cilium axoneme</location>
    </subcellularLocation>
</comment>
<dbReference type="InterPro" id="IPR056292">
    <property type="entry name" value="DRC7_C"/>
</dbReference>
<evidence type="ECO:0000256" key="11">
    <source>
        <dbReference type="SAM" id="MobiDB-lite"/>
    </source>
</evidence>
<evidence type="ECO:0000256" key="9">
    <source>
        <dbReference type="ARBA" id="ARBA00023273"/>
    </source>
</evidence>
<gene>
    <name evidence="14" type="ORF">R5R35_005883</name>
</gene>
<comment type="similarity">
    <text evidence="3">Belongs to the DRC7 family.</text>
</comment>
<dbReference type="PANTHER" id="PTHR35249:SF2">
    <property type="entry name" value="DYNEIN REGULATORY COMPLEX SUBUNIT 7"/>
    <property type="match status" value="1"/>
</dbReference>
<accession>A0AAN9Z1V3</accession>
<dbReference type="InterPro" id="IPR038765">
    <property type="entry name" value="Papain-like_cys_pep_sf"/>
</dbReference>
<comment type="caution">
    <text evidence="14">The sequence shown here is derived from an EMBL/GenBank/DDBJ whole genome shotgun (WGS) entry which is preliminary data.</text>
</comment>
<feature type="compositionally biased region" description="Acidic residues" evidence="11">
    <location>
        <begin position="219"/>
        <end position="233"/>
    </location>
</feature>
<dbReference type="SUPFAM" id="SSF54001">
    <property type="entry name" value="Cysteine proteinases"/>
    <property type="match status" value="1"/>
</dbReference>
<dbReference type="GO" id="GO:0005930">
    <property type="term" value="C:axoneme"/>
    <property type="evidence" value="ECO:0007669"/>
    <property type="project" value="UniProtKB-SubCell"/>
</dbReference>
<feature type="region of interest" description="Disordered" evidence="11">
    <location>
        <begin position="217"/>
        <end position="237"/>
    </location>
</feature>
<keyword evidence="4" id="KW-0963">Cytoplasm</keyword>
<dbReference type="Proteomes" id="UP001378592">
    <property type="component" value="Unassembled WGS sequence"/>
</dbReference>
<evidence type="ECO:0000313" key="15">
    <source>
        <dbReference type="Proteomes" id="UP001378592"/>
    </source>
</evidence>
<keyword evidence="15" id="KW-1185">Reference proteome</keyword>
<feature type="domain" description="Dynein regulatory complex subunit 7 C-terminal" evidence="13">
    <location>
        <begin position="600"/>
        <end position="707"/>
    </location>
</feature>
<proteinExistence type="inferred from homology"/>
<dbReference type="GO" id="GO:0048870">
    <property type="term" value="P:cell motility"/>
    <property type="evidence" value="ECO:0007669"/>
    <property type="project" value="TreeGrafter"/>
</dbReference>
<evidence type="ECO:0000256" key="6">
    <source>
        <dbReference type="ARBA" id="ARBA00023054"/>
    </source>
</evidence>